<protein>
    <submittedName>
        <fullName evidence="1">Uncharacterized protein</fullName>
    </submittedName>
</protein>
<gene>
    <name evidence="1" type="ORF">NG799_25360</name>
</gene>
<accession>A0ABT2N0H7</accession>
<keyword evidence="2" id="KW-1185">Reference proteome</keyword>
<sequence length="60" mass="6620">MTPNPGGSRLGKMFRTGKAIAYNCLDVSEIPNSFSSTLLYFPRRSLASSIDFHQNRASPL</sequence>
<evidence type="ECO:0000313" key="1">
    <source>
        <dbReference type="EMBL" id="MCT7969646.1"/>
    </source>
</evidence>
<comment type="caution">
    <text evidence="1">The sequence shown here is derived from an EMBL/GenBank/DDBJ whole genome shotgun (WGS) entry which is preliminary data.</text>
</comment>
<reference evidence="1 2" key="1">
    <citation type="journal article" date="2022" name="Front. Microbiol.">
        <title>High genomic differentiation and limited gene flow indicate recent cryptic speciation within the genus Laspinema (cyanobacteria).</title>
        <authorList>
            <person name="Stanojkovic A."/>
            <person name="Skoupy S."/>
            <person name="Skaloud P."/>
            <person name="Dvorak P."/>
        </authorList>
    </citation>
    <scope>NUCLEOTIDE SEQUENCE [LARGE SCALE GENOMIC DNA]</scope>
    <source>
        <strain evidence="1 2">D2a</strain>
    </source>
</reference>
<dbReference type="RefSeq" id="WP_368009097.1">
    <property type="nucleotide sequence ID" value="NZ_JAMXFF010000056.1"/>
</dbReference>
<proteinExistence type="predicted"/>
<evidence type="ECO:0000313" key="2">
    <source>
        <dbReference type="Proteomes" id="UP001525890"/>
    </source>
</evidence>
<organism evidence="1 2">
    <name type="scientific">Laspinema palackyanum D2a</name>
    <dbReference type="NCBI Taxonomy" id="2953684"/>
    <lineage>
        <taxon>Bacteria</taxon>
        <taxon>Bacillati</taxon>
        <taxon>Cyanobacteriota</taxon>
        <taxon>Cyanophyceae</taxon>
        <taxon>Oscillatoriophycideae</taxon>
        <taxon>Oscillatoriales</taxon>
        <taxon>Laspinemataceae</taxon>
        <taxon>Laspinema</taxon>
        <taxon>Laspinema palackyanum</taxon>
    </lineage>
</organism>
<dbReference type="EMBL" id="JAMXFF010000056">
    <property type="protein sequence ID" value="MCT7969646.1"/>
    <property type="molecule type" value="Genomic_DNA"/>
</dbReference>
<dbReference type="Proteomes" id="UP001525890">
    <property type="component" value="Unassembled WGS sequence"/>
</dbReference>
<name>A0ABT2N0H7_9CYAN</name>